<dbReference type="InterPro" id="IPR004165">
    <property type="entry name" value="CoA_trans_fam_I"/>
</dbReference>
<dbReference type="InterPro" id="IPR037171">
    <property type="entry name" value="NagB/RpiA_transferase-like"/>
</dbReference>
<dbReference type="GO" id="GO:0008410">
    <property type="term" value="F:CoA-transferase activity"/>
    <property type="evidence" value="ECO:0007669"/>
    <property type="project" value="InterPro"/>
</dbReference>
<name>U3GYQ6_9CORY</name>
<organism evidence="3 4">
    <name type="scientific">Corynebacterium argentoratense DSM 44202</name>
    <dbReference type="NCBI Taxonomy" id="1348662"/>
    <lineage>
        <taxon>Bacteria</taxon>
        <taxon>Bacillati</taxon>
        <taxon>Actinomycetota</taxon>
        <taxon>Actinomycetes</taxon>
        <taxon>Mycobacteriales</taxon>
        <taxon>Corynebacteriaceae</taxon>
        <taxon>Corynebacterium</taxon>
    </lineage>
</organism>
<accession>U3GYQ6</accession>
<sequence length="202" mass="20674">MAQRVAADLRDGQYVNVGIGMPTLIPGALPAGRRIVLHSENGVLGVGPRPEPGLEDEDLIDAGKAPITAAKGASFFSSSVSFGMIRSQRIDVAVLGGLQVSAGGDLANWSVPGRAAKGIGGAMDLVHGAKRVIVMMTHCTVDGQPKLVEQCSLPLTGAGCVDMVVTDLGVFAIDGGLRLVELAPGETIESVAAVTGCEFSRL</sequence>
<dbReference type="InterPro" id="IPR004164">
    <property type="entry name" value="CoA_transf_AS"/>
</dbReference>
<dbReference type="AlphaFoldDB" id="U3GYQ6"/>
<dbReference type="NCBIfam" id="TIGR02428">
    <property type="entry name" value="pcaJ_scoB_fam"/>
    <property type="match status" value="1"/>
</dbReference>
<keyword evidence="2" id="KW-0808">Transferase</keyword>
<evidence type="ECO:0008006" key="5">
    <source>
        <dbReference type="Google" id="ProtNLM"/>
    </source>
</evidence>
<dbReference type="InterPro" id="IPR012791">
    <property type="entry name" value="3-oxoacid_CoA-transf_B"/>
</dbReference>
<dbReference type="PATRIC" id="fig|1348662.3.peg.1282"/>
<dbReference type="PANTHER" id="PTHR13707:SF57">
    <property type="entry name" value="SUCCINYL-COA:3-KETOACID COENZYME A TRANSFERASE SUBUNIT B-RELATED"/>
    <property type="match status" value="1"/>
</dbReference>
<evidence type="ECO:0000313" key="4">
    <source>
        <dbReference type="Proteomes" id="UP000016943"/>
    </source>
</evidence>
<dbReference type="Proteomes" id="UP000016943">
    <property type="component" value="Chromosome"/>
</dbReference>
<evidence type="ECO:0000313" key="3">
    <source>
        <dbReference type="EMBL" id="AGU15431.1"/>
    </source>
</evidence>
<dbReference type="EMBL" id="CP006365">
    <property type="protein sequence ID" value="AGU15431.1"/>
    <property type="molecule type" value="Genomic_DNA"/>
</dbReference>
<proteinExistence type="inferred from homology"/>
<evidence type="ECO:0000256" key="2">
    <source>
        <dbReference type="ARBA" id="ARBA00022679"/>
    </source>
</evidence>
<keyword evidence="4" id="KW-1185">Reference proteome</keyword>
<dbReference type="Gene3D" id="3.40.1080.10">
    <property type="entry name" value="Glutaconate Coenzyme A-transferase"/>
    <property type="match status" value="1"/>
</dbReference>
<dbReference type="HOGENOM" id="CLU_019942_4_1_11"/>
<dbReference type="KEGG" id="caz:CARG_06535"/>
<gene>
    <name evidence="3" type="ORF">CARG_06535</name>
</gene>
<protein>
    <recommendedName>
        <fullName evidence="5">Succinyl-CoA:3-ketoacid-CoA transferase</fullName>
    </recommendedName>
</protein>
<dbReference type="SUPFAM" id="SSF100950">
    <property type="entry name" value="NagB/RpiA/CoA transferase-like"/>
    <property type="match status" value="1"/>
</dbReference>
<dbReference type="eggNOG" id="COG2057">
    <property type="taxonomic scope" value="Bacteria"/>
</dbReference>
<dbReference type="PANTHER" id="PTHR13707">
    <property type="entry name" value="KETOACID-COENZYME A TRANSFERASE"/>
    <property type="match status" value="1"/>
</dbReference>
<dbReference type="SMART" id="SM00882">
    <property type="entry name" value="CoA_trans"/>
    <property type="match status" value="1"/>
</dbReference>
<dbReference type="Pfam" id="PF01144">
    <property type="entry name" value="CoA_trans"/>
    <property type="match status" value="1"/>
</dbReference>
<dbReference type="PROSITE" id="PS01274">
    <property type="entry name" value="COA_TRANSF_2"/>
    <property type="match status" value="1"/>
</dbReference>
<dbReference type="STRING" id="1348662.CARG_06535"/>
<comment type="similarity">
    <text evidence="1">Belongs to the 3-oxoacid CoA-transferase subunit B family.</text>
</comment>
<reference evidence="3 4" key="1">
    <citation type="journal article" date="2013" name="Genome Announc.">
        <title>Whole-Genome Sequence of the Clinical Strain Corynebacterium argentoratense DSM 44202, Isolated from a Human Throat Specimen.</title>
        <authorList>
            <person name="Bomholt C."/>
            <person name="Glaub A."/>
            <person name="Gravermann K."/>
            <person name="Albersmeier A."/>
            <person name="Brinkrolf K."/>
            <person name="Ruckert C."/>
            <person name="Tauch A."/>
        </authorList>
    </citation>
    <scope>NUCLEOTIDE SEQUENCE [LARGE SCALE GENOMIC DNA]</scope>
    <source>
        <strain evidence="3">DSM 44202</strain>
    </source>
</reference>
<evidence type="ECO:0000256" key="1">
    <source>
        <dbReference type="ARBA" id="ARBA00007047"/>
    </source>
</evidence>